<sequence length="166" mass="17452">MRRNFSPLLLAFALVSFTATSARADEPPGWVPRDEPESLPPPPQAPPPPRPGPTTYTIEQRELSEAPTRMASPAAFYIGTILAGVGLLGVVTGLVIRADLPQTECTDCPAAEKRSASLGLILGGGLGMLIGIPIAVAGGRKVSDQPSWARPQVFVSPRGGALQWTF</sequence>
<evidence type="ECO:0000256" key="2">
    <source>
        <dbReference type="SAM" id="Phobius"/>
    </source>
</evidence>
<evidence type="ECO:0000256" key="1">
    <source>
        <dbReference type="SAM" id="MobiDB-lite"/>
    </source>
</evidence>
<dbReference type="Proteomes" id="UP001221411">
    <property type="component" value="Unassembled WGS sequence"/>
</dbReference>
<dbReference type="RefSeq" id="WP_271920459.1">
    <property type="nucleotide sequence ID" value="NZ_JAQNDO010000001.1"/>
</dbReference>
<reference evidence="4 5" key="1">
    <citation type="submission" date="2022-11" db="EMBL/GenBank/DDBJ databases">
        <title>Minimal conservation of predation-associated metabolite biosynthetic gene clusters underscores biosynthetic potential of Myxococcota including descriptions for ten novel species: Archangium lansinium sp. nov., Myxococcus landrumus sp. nov., Nannocystis bai.</title>
        <authorList>
            <person name="Ahearne A."/>
            <person name="Stevens C."/>
            <person name="Dowd S."/>
        </authorList>
    </citation>
    <scope>NUCLEOTIDE SEQUENCE [LARGE SCALE GENOMIC DNA]</scope>
    <source>
        <strain evidence="4 5">RJM3</strain>
    </source>
</reference>
<keyword evidence="3" id="KW-0732">Signal</keyword>
<feature type="transmembrane region" description="Helical" evidence="2">
    <location>
        <begin position="117"/>
        <end position="138"/>
    </location>
</feature>
<feature type="compositionally biased region" description="Pro residues" evidence="1">
    <location>
        <begin position="38"/>
        <end position="52"/>
    </location>
</feature>
<feature type="transmembrane region" description="Helical" evidence="2">
    <location>
        <begin position="74"/>
        <end position="96"/>
    </location>
</feature>
<evidence type="ECO:0000313" key="4">
    <source>
        <dbReference type="EMBL" id="MDC0744194.1"/>
    </source>
</evidence>
<name>A0ABT5ES59_9BACT</name>
<comment type="caution">
    <text evidence="4">The sequence shown here is derived from an EMBL/GenBank/DDBJ whole genome shotgun (WGS) entry which is preliminary data.</text>
</comment>
<keyword evidence="2" id="KW-0812">Transmembrane</keyword>
<proteinExistence type="predicted"/>
<keyword evidence="2" id="KW-0472">Membrane</keyword>
<evidence type="ECO:0000256" key="3">
    <source>
        <dbReference type="SAM" id="SignalP"/>
    </source>
</evidence>
<accession>A0ABT5ES59</accession>
<evidence type="ECO:0000313" key="5">
    <source>
        <dbReference type="Proteomes" id="UP001221411"/>
    </source>
</evidence>
<dbReference type="EMBL" id="JAQNDO010000001">
    <property type="protein sequence ID" value="MDC0744194.1"/>
    <property type="molecule type" value="Genomic_DNA"/>
</dbReference>
<keyword evidence="5" id="KW-1185">Reference proteome</keyword>
<feature type="chain" id="PRO_5046468855" evidence="3">
    <location>
        <begin position="25"/>
        <end position="166"/>
    </location>
</feature>
<keyword evidence="2" id="KW-1133">Transmembrane helix</keyword>
<feature type="region of interest" description="Disordered" evidence="1">
    <location>
        <begin position="23"/>
        <end position="56"/>
    </location>
</feature>
<gene>
    <name evidence="4" type="ORF">POL67_22880</name>
</gene>
<protein>
    <submittedName>
        <fullName evidence="4">Uncharacterized protein</fullName>
    </submittedName>
</protein>
<organism evidence="4 5">
    <name type="scientific">Polyangium mundeleinium</name>
    <dbReference type="NCBI Taxonomy" id="2995306"/>
    <lineage>
        <taxon>Bacteria</taxon>
        <taxon>Pseudomonadati</taxon>
        <taxon>Myxococcota</taxon>
        <taxon>Polyangia</taxon>
        <taxon>Polyangiales</taxon>
        <taxon>Polyangiaceae</taxon>
        <taxon>Polyangium</taxon>
    </lineage>
</organism>
<feature type="signal peptide" evidence="3">
    <location>
        <begin position="1"/>
        <end position="24"/>
    </location>
</feature>